<feature type="region of interest" description="Disordered" evidence="3">
    <location>
        <begin position="1"/>
        <end position="61"/>
    </location>
</feature>
<keyword evidence="2 4" id="KW-0472">Membrane</keyword>
<comment type="caution">
    <text evidence="5">The sequence shown here is derived from an EMBL/GenBank/DDBJ whole genome shotgun (WGS) entry which is preliminary data.</text>
</comment>
<dbReference type="EMBL" id="VTZN01000078">
    <property type="protein sequence ID" value="KAA1249686.1"/>
    <property type="molecule type" value="Genomic_DNA"/>
</dbReference>
<feature type="transmembrane region" description="Helical" evidence="4">
    <location>
        <begin position="76"/>
        <end position="101"/>
    </location>
</feature>
<protein>
    <recommendedName>
        <fullName evidence="7">Twin-arginine translocation pathway signal</fullName>
    </recommendedName>
</protein>
<reference evidence="5 6" key="1">
    <citation type="submission" date="2019-09" db="EMBL/GenBank/DDBJ databases">
        <title>Report of infection by Mycobacterium simiae a patient suffering from pulmonary tuberculosis.</title>
        <authorList>
            <person name="Mohanty P.S."/>
            <person name="Bansal A.K."/>
            <person name="Singh H."/>
            <person name="Sharma S."/>
            <person name="Patil S.A."/>
            <person name="Upadhaya P."/>
            <person name="Singh P.K."/>
            <person name="Kumar D."/>
            <person name="Kumar S."/>
            <person name="Singh R.K."/>
            <person name="Chaudhary B."/>
        </authorList>
    </citation>
    <scope>NUCLEOTIDE SEQUENCE [LARGE SCALE GENOMIC DNA]</scope>
    <source>
        <strain evidence="5 6">JAL-560-SIM</strain>
    </source>
</reference>
<evidence type="ECO:0000256" key="4">
    <source>
        <dbReference type="SAM" id="Phobius"/>
    </source>
</evidence>
<evidence type="ECO:0000256" key="1">
    <source>
        <dbReference type="ARBA" id="ARBA00004370"/>
    </source>
</evidence>
<keyword evidence="4" id="KW-0812">Transmembrane</keyword>
<accession>A0A5B1BMR0</accession>
<evidence type="ECO:0000256" key="2">
    <source>
        <dbReference type="ARBA" id="ARBA00023136"/>
    </source>
</evidence>
<evidence type="ECO:0000313" key="6">
    <source>
        <dbReference type="Proteomes" id="UP000324701"/>
    </source>
</evidence>
<keyword evidence="6" id="KW-1185">Reference proteome</keyword>
<sequence>MSDEVRGLGSTESPETTDARETDEAGKAPAAYSDLENTETVALHPPSTEEFDDEASARDAPTPARRFRRDFWRRKVNLRPVAVVLIVLILISGGAAAWLYAKWYRPDQLTDPSVARAAVNAASDGTVALLSYSSDTLDRDIAAARSHLGGDFLSYYDQFTQQVVVPAAKQKSLKTTAHVMRAAVSELRPGSAVVLLFVNQNTTTKDNTEPSMKPSTVLVNVTEIGGKWLITKFTPI</sequence>
<dbReference type="AlphaFoldDB" id="A0A5B1BMR0"/>
<gene>
    <name evidence="5" type="ORF">F0Q45_13770</name>
</gene>
<proteinExistence type="predicted"/>
<feature type="compositionally biased region" description="Basic and acidic residues" evidence="3">
    <location>
        <begin position="17"/>
        <end position="26"/>
    </location>
</feature>
<keyword evidence="4" id="KW-1133">Transmembrane helix</keyword>
<dbReference type="PANTHER" id="PTHR37042">
    <property type="entry name" value="OUTER MEMBRANE PROTEIN RV1973"/>
    <property type="match status" value="1"/>
</dbReference>
<evidence type="ECO:0008006" key="7">
    <source>
        <dbReference type="Google" id="ProtNLM"/>
    </source>
</evidence>
<dbReference type="GO" id="GO:0016020">
    <property type="term" value="C:membrane"/>
    <property type="evidence" value="ECO:0007669"/>
    <property type="project" value="UniProtKB-SubCell"/>
</dbReference>
<name>A0A5B1BMR0_MYCSI</name>
<evidence type="ECO:0000313" key="5">
    <source>
        <dbReference type="EMBL" id="KAA1249686.1"/>
    </source>
</evidence>
<dbReference type="RefSeq" id="WP_149654471.1">
    <property type="nucleotide sequence ID" value="NZ_VTZN01000078.1"/>
</dbReference>
<comment type="subcellular location">
    <subcellularLocation>
        <location evidence="1">Membrane</location>
    </subcellularLocation>
</comment>
<dbReference type="Proteomes" id="UP000324701">
    <property type="component" value="Unassembled WGS sequence"/>
</dbReference>
<evidence type="ECO:0000256" key="3">
    <source>
        <dbReference type="SAM" id="MobiDB-lite"/>
    </source>
</evidence>
<organism evidence="5 6">
    <name type="scientific">Mycobacterium simiae</name>
    <name type="common">Mycobacterium habana</name>
    <dbReference type="NCBI Taxonomy" id="1784"/>
    <lineage>
        <taxon>Bacteria</taxon>
        <taxon>Bacillati</taxon>
        <taxon>Actinomycetota</taxon>
        <taxon>Actinomycetes</taxon>
        <taxon>Mycobacteriales</taxon>
        <taxon>Mycobacteriaceae</taxon>
        <taxon>Mycobacterium</taxon>
        <taxon>Mycobacterium simiae complex</taxon>
    </lineage>
</organism>
<dbReference type="OrthoDB" id="5196392at2"/>
<dbReference type="PANTHER" id="PTHR37042:SF4">
    <property type="entry name" value="OUTER MEMBRANE PROTEIN RV1973"/>
    <property type="match status" value="1"/>
</dbReference>